<dbReference type="InterPro" id="IPR001173">
    <property type="entry name" value="Glyco_trans_2-like"/>
</dbReference>
<organism evidence="3 4">
    <name type="scientific">Caballeronia udeis</name>
    <dbReference type="NCBI Taxonomy" id="1232866"/>
    <lineage>
        <taxon>Bacteria</taxon>
        <taxon>Pseudomonadati</taxon>
        <taxon>Pseudomonadota</taxon>
        <taxon>Betaproteobacteria</taxon>
        <taxon>Burkholderiales</taxon>
        <taxon>Burkholderiaceae</taxon>
        <taxon>Caballeronia</taxon>
    </lineage>
</organism>
<dbReference type="CDD" id="cd04186">
    <property type="entry name" value="GT_2_like_c"/>
    <property type="match status" value="1"/>
</dbReference>
<feature type="domain" description="Glycosyltransferase 2-like" evidence="2">
    <location>
        <begin position="19"/>
        <end position="137"/>
    </location>
</feature>
<evidence type="ECO:0000313" key="4">
    <source>
        <dbReference type="Proteomes" id="UP000054683"/>
    </source>
</evidence>
<dbReference type="SUPFAM" id="SSF53756">
    <property type="entry name" value="UDP-Glycosyltransferase/glycogen phosphorylase"/>
    <property type="match status" value="1"/>
</dbReference>
<evidence type="ECO:0000313" key="3">
    <source>
        <dbReference type="EMBL" id="SAL13979.1"/>
    </source>
</evidence>
<gene>
    <name evidence="3" type="ORF">AWB69_00562</name>
</gene>
<dbReference type="Gene3D" id="3.90.550.10">
    <property type="entry name" value="Spore Coat Polysaccharide Biosynthesis Protein SpsA, Chain A"/>
    <property type="match status" value="1"/>
</dbReference>
<feature type="domain" description="Glycosyl transferase family 1" evidence="1">
    <location>
        <begin position="455"/>
        <end position="597"/>
    </location>
</feature>
<dbReference type="GO" id="GO:0016757">
    <property type="term" value="F:glycosyltransferase activity"/>
    <property type="evidence" value="ECO:0007669"/>
    <property type="project" value="InterPro"/>
</dbReference>
<dbReference type="Pfam" id="PF00535">
    <property type="entry name" value="Glycos_transf_2"/>
    <property type="match status" value="1"/>
</dbReference>
<dbReference type="PANTHER" id="PTHR43179">
    <property type="entry name" value="RHAMNOSYLTRANSFERASE WBBL"/>
    <property type="match status" value="1"/>
</dbReference>
<dbReference type="RefSeq" id="WP_062081847.1">
    <property type="nucleotide sequence ID" value="NZ_FCOK02000002.1"/>
</dbReference>
<dbReference type="InterPro" id="IPR029044">
    <property type="entry name" value="Nucleotide-diphossugar_trans"/>
</dbReference>
<reference evidence="3 4" key="1">
    <citation type="submission" date="2016-01" db="EMBL/GenBank/DDBJ databases">
        <authorList>
            <person name="Oliw E.H."/>
        </authorList>
    </citation>
    <scope>NUCLEOTIDE SEQUENCE [LARGE SCALE GENOMIC DNA]</scope>
    <source>
        <strain evidence="3">LMG 27134</strain>
    </source>
</reference>
<dbReference type="AlphaFoldDB" id="A0A158F3R5"/>
<evidence type="ECO:0000259" key="2">
    <source>
        <dbReference type="Pfam" id="PF00535"/>
    </source>
</evidence>
<dbReference type="PANTHER" id="PTHR43179:SF7">
    <property type="entry name" value="RHAMNOSYLTRANSFERASE WBBL"/>
    <property type="match status" value="1"/>
</dbReference>
<dbReference type="Proteomes" id="UP000054683">
    <property type="component" value="Unassembled WGS sequence"/>
</dbReference>
<dbReference type="Pfam" id="PF00534">
    <property type="entry name" value="Glycos_transf_1"/>
    <property type="match status" value="1"/>
</dbReference>
<proteinExistence type="predicted"/>
<dbReference type="SUPFAM" id="SSF53448">
    <property type="entry name" value="Nucleotide-diphospho-sugar transferases"/>
    <property type="match status" value="1"/>
</dbReference>
<evidence type="ECO:0000259" key="1">
    <source>
        <dbReference type="Pfam" id="PF00534"/>
    </source>
</evidence>
<name>A0A158F3R5_9BURK</name>
<sequence>MSSPSLVDQWYDPAHPEISIVILNWNKAQLTIECLASIFEHTRGSRYEVIVVDNGSRADEYSMLSGYVGPHRLLRLGENRFFGEGNNLGAELAKGEFVMFMNNDVTVTPNWLSPLIDVFALHPECGVAGPKFVYPSGLLQEAGALLDEEGDSVQIGKFQDPACARFNRMRVVDYVSAACVVMRKRDFDDALGFDFMYEPAYYEDADLCLKIGESGLKTFYVPGSHIVHHENATTADPSNGLNLNNLVQINRSKFADRWTRFLKTGRHREGASSLARIVTHSSGEDRPGAAIYTPHPINAGESTRYLLSTVDALLELGYRVSLVTPQRVSYLRLNQIAHALGLQAPLMLDLLIVDQLSAPLDLAIEFGSEGARSIKVLVKRSFYLADRRSKCPPGYQGIVVNSGADAELMRSDPQFTGVDIHVIRPAIWPLSFREKISKTSIVSEGMFAAGTESTRQDLMITALRRLVEAGHRAELHFIGSLLPESRHREYFLECKRMAEGLPVHFHLDIPREKRDRMFEGASLYWHDGGYEHIGLSVIEAMSTGAIPIVAQGCQGALNVRDGLNGFRFDSEDELVRISQRIFNETDEVTNAMRAAARIDSEGFSRALCVRDWRSLLQP</sequence>
<protein>
    <submittedName>
        <fullName evidence="3">Glycosyl transferase family protein</fullName>
    </submittedName>
</protein>
<accession>A0A158F3R5</accession>
<dbReference type="EMBL" id="FCOK02000002">
    <property type="protein sequence ID" value="SAL13979.1"/>
    <property type="molecule type" value="Genomic_DNA"/>
</dbReference>
<keyword evidence="3" id="KW-0808">Transferase</keyword>
<dbReference type="Gene3D" id="3.40.50.2000">
    <property type="entry name" value="Glycogen Phosphorylase B"/>
    <property type="match status" value="1"/>
</dbReference>
<dbReference type="InterPro" id="IPR001296">
    <property type="entry name" value="Glyco_trans_1"/>
</dbReference>